<dbReference type="GeneID" id="80401305"/>
<proteinExistence type="predicted"/>
<feature type="non-terminal residue" evidence="1">
    <location>
        <position position="1"/>
    </location>
</feature>
<reference evidence="1 2" key="1">
    <citation type="submission" date="2020-09" db="EMBL/GenBank/DDBJ databases">
        <title>Leviviricetes taxonomy.</title>
        <authorList>
            <person name="Stockdale S.R."/>
            <person name="Callanan J."/>
            <person name="Adriaenssens E.M."/>
            <person name="Kuhn J.H."/>
            <person name="Rumnieks J."/>
            <person name="Shkoporov A."/>
            <person name="Draper L.A."/>
            <person name="Ross P."/>
            <person name="Hill C."/>
        </authorList>
    </citation>
    <scope>NUCLEOTIDE SEQUENCE [LARGE SCALE GENOMIC DNA]</scope>
</reference>
<keyword evidence="2" id="KW-1185">Reference proteome</keyword>
<evidence type="ECO:0000313" key="1">
    <source>
        <dbReference type="EMBL" id="DAD49940.1"/>
    </source>
</evidence>
<sequence length="493" mass="53859">PCRGAGGLQCTTITVVVRNNNNLLEGASLFISSGRVRARTVPGPNIFIQEERQNVSTKVYSLNWPKVAFATGGTQITESDGNQWPPPKGRPLEDHGSEFFTQKTEVVTGKFPYSVVNYVEPGFVNKLRTSGNLFIANIFETVATPSSGYTGHVKQPLKVTFPPDLSSDRNALNVKGAIAIAACNPGNQIAQTASALAELLRDMPRIPGLALWESKLRAIATLGAAGEEFLNYIFGIAPTLGDMGTFLKAVHKFDRVVDQFERDSGRVVRRKFVFPKERTETTEVLSDRYSPLGTYRSNAEGFPDEDHVAGNDFSPSYGISHPAFETIRTRVTEREISFSGAFTYHLPGGYDTHAIGDRRALTAKLFGAEPDLNTLWQLAPWSWAVDWFVDAGALIKNLQSHISYGTVLRYGYLMEKTTTTDTYTAGKKISGTLKSDVASGIPAPYPAISPVTLRITTKKRIKANPFGFGVSWDGLSTIQQAIVAALGITRVVR</sequence>
<protein>
    <submittedName>
        <fullName evidence="1">Maturation protein</fullName>
    </submittedName>
</protein>
<organism evidence="1 2">
    <name type="scientific">ssRNA phage Gephyllon.3_8</name>
    <dbReference type="NCBI Taxonomy" id="2786165"/>
    <lineage>
        <taxon>Viruses</taxon>
        <taxon>Riboviria</taxon>
        <taxon>Orthornavirae</taxon>
        <taxon>Lenarviricota</taxon>
        <taxon>Leviviricetes</taxon>
        <taxon>Timlovirales</taxon>
        <taxon>Steitzviridae</taxon>
        <taxon>Hodnevirus</taxon>
        <taxon>Hodnevirus edaphadaptatum</taxon>
        <taxon>Gredihovirus edaphadaptatum</taxon>
    </lineage>
</organism>
<accession>A0A8S5KXQ9</accession>
<dbReference type="RefSeq" id="YP_010771601.1">
    <property type="nucleotide sequence ID" value="NC_074604.1"/>
</dbReference>
<dbReference type="EMBL" id="BK013386">
    <property type="protein sequence ID" value="DAD49940.1"/>
    <property type="molecule type" value="Genomic_RNA"/>
</dbReference>
<gene>
    <name evidence="1" type="primary">Gephyllon.3_8_1</name>
</gene>
<dbReference type="Proteomes" id="UP000677850">
    <property type="component" value="Segment"/>
</dbReference>
<dbReference type="KEGG" id="vg:80401305"/>
<evidence type="ECO:0000313" key="2">
    <source>
        <dbReference type="Proteomes" id="UP000677850"/>
    </source>
</evidence>
<name>A0A8S5KXQ9_9VIRU</name>